<name>A0A917ZHS3_9ACTN</name>
<dbReference type="Proteomes" id="UP000641932">
    <property type="component" value="Unassembled WGS sequence"/>
</dbReference>
<evidence type="ECO:0000256" key="4">
    <source>
        <dbReference type="ARBA" id="ARBA00022692"/>
    </source>
</evidence>
<proteinExistence type="inferred from homology"/>
<feature type="transmembrane region" description="Helical" evidence="7">
    <location>
        <begin position="307"/>
        <end position="326"/>
    </location>
</feature>
<protein>
    <recommendedName>
        <fullName evidence="8">ABC3 transporter permease C-terminal domain-containing protein</fullName>
    </recommendedName>
</protein>
<dbReference type="PANTHER" id="PTHR30489">
    <property type="entry name" value="LIPOPROTEIN-RELEASING SYSTEM TRANSMEMBRANE PROTEIN LOLE"/>
    <property type="match status" value="1"/>
</dbReference>
<comment type="subcellular location">
    <subcellularLocation>
        <location evidence="1">Cell membrane</location>
        <topology evidence="1">Multi-pass membrane protein</topology>
    </subcellularLocation>
</comment>
<comment type="similarity">
    <text evidence="2">Belongs to the ABC-4 integral membrane protein family. LolC/E subfamily.</text>
</comment>
<accession>A0A917ZHS3</accession>
<feature type="domain" description="ABC3 transporter permease C-terminal" evidence="8">
    <location>
        <begin position="641"/>
        <end position="758"/>
    </location>
</feature>
<evidence type="ECO:0000256" key="7">
    <source>
        <dbReference type="SAM" id="Phobius"/>
    </source>
</evidence>
<dbReference type="Pfam" id="PF02687">
    <property type="entry name" value="FtsX"/>
    <property type="match status" value="2"/>
</dbReference>
<dbReference type="GO" id="GO:0098797">
    <property type="term" value="C:plasma membrane protein complex"/>
    <property type="evidence" value="ECO:0007669"/>
    <property type="project" value="TreeGrafter"/>
</dbReference>
<feature type="transmembrane region" description="Helical" evidence="7">
    <location>
        <begin position="681"/>
        <end position="712"/>
    </location>
</feature>
<feature type="transmembrane region" description="Helical" evidence="7">
    <location>
        <begin position="637"/>
        <end position="661"/>
    </location>
</feature>
<evidence type="ECO:0000256" key="3">
    <source>
        <dbReference type="ARBA" id="ARBA00022475"/>
    </source>
</evidence>
<evidence type="ECO:0000256" key="6">
    <source>
        <dbReference type="ARBA" id="ARBA00023136"/>
    </source>
</evidence>
<dbReference type="EMBL" id="BMMS01000003">
    <property type="protein sequence ID" value="GGO82747.1"/>
    <property type="molecule type" value="Genomic_DNA"/>
</dbReference>
<keyword evidence="5 7" id="KW-1133">Transmembrane helix</keyword>
<evidence type="ECO:0000259" key="8">
    <source>
        <dbReference type="Pfam" id="PF02687"/>
    </source>
</evidence>
<evidence type="ECO:0000256" key="2">
    <source>
        <dbReference type="ARBA" id="ARBA00005236"/>
    </source>
</evidence>
<sequence length="769" mass="79673">MRATLRWAHADLRARRGEALFVVLATAGVIASLLLAGALLEYAANPWQRVFTQSSGAHVWIHTRAGADTGRLARLDGVSGSSGPFPTTPAGAELAGAKAALELRSSGPAEPAVAHPLLGSGHWLDADHRDGIVLERSVAAALWAEPGDTLRVRGSGGTPRTLKVEGIAESAEPRFRQGETPGIGWVLPSVLAEVDPSGDHRGQAIGLRLDDPGDTDFTVQRAVTTLGADQIAKVSTWQQARSDAEGDNRLLGLLLGLFGLGALLAATVAVTGAISTRVRGHLRDISVLKAIGFTPAQVVRMFLAEHIAFALLGVAIGAVVTETLGSRIPGRIGEAMRLWQVLPEHAWVPSVTCAGAVLAIASATGVAAWRAGRVPPVPVARAAVPRSRRMSGTTRLALRLRTPPALVLGWRGAFSRPGRSSAAVGRLAVPLLLITVALGAWSTLDRFEAHPEKVGLAARLTVRSEGLGDAEVRGMLSEQPDVAVAHPGAEVEALVPGQTGTITLRGLGTARDPYPFSVAEGRAATGPDEAVAGQGLLDLLDVRVGDWVRMTVEGSPQVLHIVGRSIETEDAGRVVSTALDTLRDRDPKLTPDFYRLELRHGADARAVSSALASSSHGRLEVREVPNPADDLSAVRGVIVGLVAVLALIGLAELSTTIGSGVRDRARDLLALKAMGLTPRQIMAVIVASTGFVALAAAAVGTVLGVFASDWLIDLQGRSSGIGAGIAQAPSPATLALVGGAAVVGAVAVSVVPAARAVRRRLADTLSDVL</sequence>
<feature type="domain" description="ABC3 transporter permease C-terminal" evidence="8">
    <location>
        <begin position="257"/>
        <end position="370"/>
    </location>
</feature>
<feature type="transmembrane region" description="Helical" evidence="7">
    <location>
        <begin position="346"/>
        <end position="369"/>
    </location>
</feature>
<dbReference type="PANTHER" id="PTHR30489:SF0">
    <property type="entry name" value="LIPOPROTEIN-RELEASING SYSTEM TRANSMEMBRANE PROTEIN LOLE"/>
    <property type="match status" value="1"/>
</dbReference>
<keyword evidence="4 7" id="KW-0812">Transmembrane</keyword>
<keyword evidence="3" id="KW-1003">Cell membrane</keyword>
<feature type="transmembrane region" description="Helical" evidence="7">
    <location>
        <begin position="20"/>
        <end position="40"/>
    </location>
</feature>
<dbReference type="AlphaFoldDB" id="A0A917ZHS3"/>
<feature type="transmembrane region" description="Helical" evidence="7">
    <location>
        <begin position="732"/>
        <end position="751"/>
    </location>
</feature>
<evidence type="ECO:0000256" key="1">
    <source>
        <dbReference type="ARBA" id="ARBA00004651"/>
    </source>
</evidence>
<reference evidence="9" key="1">
    <citation type="journal article" date="2014" name="Int. J. Syst. Evol. Microbiol.">
        <title>Complete genome sequence of Corynebacterium casei LMG S-19264T (=DSM 44701T), isolated from a smear-ripened cheese.</title>
        <authorList>
            <consortium name="US DOE Joint Genome Institute (JGI-PGF)"/>
            <person name="Walter F."/>
            <person name="Albersmeier A."/>
            <person name="Kalinowski J."/>
            <person name="Ruckert C."/>
        </authorList>
    </citation>
    <scope>NUCLEOTIDE SEQUENCE</scope>
    <source>
        <strain evidence="9">CGMCC 4.7201</strain>
    </source>
</reference>
<comment type="caution">
    <text evidence="9">The sequence shown here is derived from an EMBL/GenBank/DDBJ whole genome shotgun (WGS) entry which is preliminary data.</text>
</comment>
<gene>
    <name evidence="9" type="ORF">GCM10012280_10110</name>
</gene>
<evidence type="ECO:0000313" key="9">
    <source>
        <dbReference type="EMBL" id="GGO82747.1"/>
    </source>
</evidence>
<organism evidence="9 10">
    <name type="scientific">Wenjunlia tyrosinilytica</name>
    <dbReference type="NCBI Taxonomy" id="1544741"/>
    <lineage>
        <taxon>Bacteria</taxon>
        <taxon>Bacillati</taxon>
        <taxon>Actinomycetota</taxon>
        <taxon>Actinomycetes</taxon>
        <taxon>Kitasatosporales</taxon>
        <taxon>Streptomycetaceae</taxon>
        <taxon>Wenjunlia</taxon>
    </lineage>
</organism>
<dbReference type="RefSeq" id="WP_189130280.1">
    <property type="nucleotide sequence ID" value="NZ_BMMS01000003.1"/>
</dbReference>
<feature type="transmembrane region" description="Helical" evidence="7">
    <location>
        <begin position="423"/>
        <end position="444"/>
    </location>
</feature>
<dbReference type="InterPro" id="IPR051447">
    <property type="entry name" value="Lipoprotein-release_system"/>
</dbReference>
<evidence type="ECO:0000256" key="5">
    <source>
        <dbReference type="ARBA" id="ARBA00022989"/>
    </source>
</evidence>
<reference evidence="9" key="2">
    <citation type="submission" date="2020-09" db="EMBL/GenBank/DDBJ databases">
        <authorList>
            <person name="Sun Q."/>
            <person name="Zhou Y."/>
        </authorList>
    </citation>
    <scope>NUCLEOTIDE SEQUENCE</scope>
    <source>
        <strain evidence="9">CGMCC 4.7201</strain>
    </source>
</reference>
<dbReference type="InterPro" id="IPR003838">
    <property type="entry name" value="ABC3_permease_C"/>
</dbReference>
<evidence type="ECO:0000313" key="10">
    <source>
        <dbReference type="Proteomes" id="UP000641932"/>
    </source>
</evidence>
<keyword evidence="10" id="KW-1185">Reference proteome</keyword>
<keyword evidence="6 7" id="KW-0472">Membrane</keyword>
<dbReference type="GO" id="GO:0044874">
    <property type="term" value="P:lipoprotein localization to outer membrane"/>
    <property type="evidence" value="ECO:0007669"/>
    <property type="project" value="TreeGrafter"/>
</dbReference>
<feature type="transmembrane region" description="Helical" evidence="7">
    <location>
        <begin position="250"/>
        <end position="274"/>
    </location>
</feature>